<evidence type="ECO:0000313" key="1">
    <source>
        <dbReference type="EMBL" id="MDE8601467.1"/>
    </source>
</evidence>
<dbReference type="Proteomes" id="UP001139522">
    <property type="component" value="Unassembled WGS sequence"/>
</dbReference>
<keyword evidence="2" id="KW-1185">Reference proteome</keyword>
<protein>
    <submittedName>
        <fullName evidence="1">Uncharacterized protein</fullName>
    </submittedName>
</protein>
<dbReference type="EMBL" id="JAMZEG020000001">
    <property type="protein sequence ID" value="MDE8601467.1"/>
    <property type="molecule type" value="Genomic_DNA"/>
</dbReference>
<dbReference type="RefSeq" id="WP_255893648.1">
    <property type="nucleotide sequence ID" value="NZ_JAMZEG020000001.1"/>
</dbReference>
<gene>
    <name evidence="1" type="ORF">M3I01_000810</name>
</gene>
<comment type="caution">
    <text evidence="1">The sequence shown here is derived from an EMBL/GenBank/DDBJ whole genome shotgun (WGS) entry which is preliminary data.</text>
</comment>
<accession>A0ABT5W9H1</accession>
<organism evidence="1 2">
    <name type="scientific">Marinomonas maritima</name>
    <dbReference type="NCBI Taxonomy" id="2940935"/>
    <lineage>
        <taxon>Bacteria</taxon>
        <taxon>Pseudomonadati</taxon>
        <taxon>Pseudomonadota</taxon>
        <taxon>Gammaproteobacteria</taxon>
        <taxon>Oceanospirillales</taxon>
        <taxon>Oceanospirillaceae</taxon>
        <taxon>Marinomonas</taxon>
    </lineage>
</organism>
<name>A0ABT5W9H1_9GAMM</name>
<proteinExistence type="predicted"/>
<reference evidence="1" key="1">
    <citation type="submission" date="2023-01" db="EMBL/GenBank/DDBJ databases">
        <title>Psychroserpens sp. MSW6 and Marinomonas sp. RSW2, isolated from seawater.</title>
        <authorList>
            <person name="Kristyanto S."/>
            <person name="Jung J."/>
            <person name="Kim J.M."/>
            <person name="Jeon C.O."/>
        </authorList>
    </citation>
    <scope>NUCLEOTIDE SEQUENCE</scope>
    <source>
        <strain evidence="1">RSW2</strain>
    </source>
</reference>
<sequence length="105" mass="11509">MDKPDIDSVQDFNMERVNLDMTTSDEIKRQIHHMSFGIDALDGLGMMAAHAVDDDIGVTGEQIGSLLKCVEYSLLMAQRSLGSDQKLICQGCCVIHALQILSAIK</sequence>
<evidence type="ECO:0000313" key="2">
    <source>
        <dbReference type="Proteomes" id="UP001139522"/>
    </source>
</evidence>